<accession>X1I2N6</accession>
<gene>
    <name evidence="1" type="ORF">S03H2_35075</name>
</gene>
<evidence type="ECO:0000313" key="1">
    <source>
        <dbReference type="EMBL" id="GAH60349.1"/>
    </source>
</evidence>
<dbReference type="EMBL" id="BARU01021437">
    <property type="protein sequence ID" value="GAH60349.1"/>
    <property type="molecule type" value="Genomic_DNA"/>
</dbReference>
<comment type="caution">
    <text evidence="1">The sequence shown here is derived from an EMBL/GenBank/DDBJ whole genome shotgun (WGS) entry which is preliminary data.</text>
</comment>
<dbReference type="AlphaFoldDB" id="X1I2N6"/>
<proteinExistence type="predicted"/>
<organism evidence="1">
    <name type="scientific">marine sediment metagenome</name>
    <dbReference type="NCBI Taxonomy" id="412755"/>
    <lineage>
        <taxon>unclassified sequences</taxon>
        <taxon>metagenomes</taxon>
        <taxon>ecological metagenomes</taxon>
    </lineage>
</organism>
<reference evidence="1" key="1">
    <citation type="journal article" date="2014" name="Front. Microbiol.">
        <title>High frequency of phylogenetically diverse reductive dehalogenase-homologous genes in deep subseafloor sedimentary metagenomes.</title>
        <authorList>
            <person name="Kawai M."/>
            <person name="Futagami T."/>
            <person name="Toyoda A."/>
            <person name="Takaki Y."/>
            <person name="Nishi S."/>
            <person name="Hori S."/>
            <person name="Arai W."/>
            <person name="Tsubouchi T."/>
            <person name="Morono Y."/>
            <person name="Uchiyama I."/>
            <person name="Ito T."/>
            <person name="Fujiyama A."/>
            <person name="Inagaki F."/>
            <person name="Takami H."/>
        </authorList>
    </citation>
    <scope>NUCLEOTIDE SEQUENCE</scope>
    <source>
        <strain evidence="1">Expedition CK06-06</strain>
    </source>
</reference>
<sequence>MYANSVLVVQNNSSLKVQNPSLTIFPTKDAYVNNMYSDDVTGYRSWLWIANNMSYVQTCEALIYFDLPSNFSNFNAIHLYML</sequence>
<protein>
    <submittedName>
        <fullName evidence="1">Uncharacterized protein</fullName>
    </submittedName>
</protein>
<name>X1I2N6_9ZZZZ</name>